<reference evidence="3 4" key="1">
    <citation type="submission" date="2024-02" db="EMBL/GenBank/DDBJ databases">
        <title>High-quality chromosome-scale genome assembly of Pensacola bahiagrass (Paspalum notatum Flugge var. saurae).</title>
        <authorList>
            <person name="Vega J.M."/>
            <person name="Podio M."/>
            <person name="Orjuela J."/>
            <person name="Siena L.A."/>
            <person name="Pessino S.C."/>
            <person name="Combes M.C."/>
            <person name="Mariac C."/>
            <person name="Albertini E."/>
            <person name="Pupilli F."/>
            <person name="Ortiz J.P.A."/>
            <person name="Leblanc O."/>
        </authorList>
    </citation>
    <scope>NUCLEOTIDE SEQUENCE [LARGE SCALE GENOMIC DNA]</scope>
    <source>
        <strain evidence="3">R1</strain>
        <tissue evidence="3">Leaf</tissue>
    </source>
</reference>
<dbReference type="Gene3D" id="3.10.10.10">
    <property type="entry name" value="HIV Type 1 Reverse Transcriptase, subunit A, domain 1"/>
    <property type="match status" value="1"/>
</dbReference>
<protein>
    <recommendedName>
        <fullName evidence="5">Reverse transcriptase domain-containing protein</fullName>
    </recommendedName>
</protein>
<dbReference type="SUPFAM" id="SSF56672">
    <property type="entry name" value="DNA/RNA polymerases"/>
    <property type="match status" value="1"/>
</dbReference>
<keyword evidence="4" id="KW-1185">Reference proteome</keyword>
<dbReference type="AlphaFoldDB" id="A0AAQ3TXE8"/>
<dbReference type="InterPro" id="IPR053134">
    <property type="entry name" value="RNA-dir_DNA_polymerase"/>
</dbReference>
<dbReference type="Pfam" id="PF17919">
    <property type="entry name" value="RT_RNaseH_2"/>
    <property type="match status" value="1"/>
</dbReference>
<dbReference type="InterPro" id="IPR000477">
    <property type="entry name" value="RT_dom"/>
</dbReference>
<dbReference type="InterPro" id="IPR041577">
    <property type="entry name" value="RT_RNaseH_2"/>
</dbReference>
<dbReference type="Pfam" id="PF00078">
    <property type="entry name" value="RVT_1"/>
    <property type="match status" value="1"/>
</dbReference>
<evidence type="ECO:0000313" key="4">
    <source>
        <dbReference type="Proteomes" id="UP001341281"/>
    </source>
</evidence>
<dbReference type="InterPro" id="IPR043128">
    <property type="entry name" value="Rev_trsase/Diguanyl_cyclase"/>
</dbReference>
<proteinExistence type="predicted"/>
<evidence type="ECO:0000259" key="2">
    <source>
        <dbReference type="Pfam" id="PF17919"/>
    </source>
</evidence>
<dbReference type="InterPro" id="IPR043502">
    <property type="entry name" value="DNA/RNA_pol_sf"/>
</dbReference>
<dbReference type="EMBL" id="CP144750">
    <property type="protein sequence ID" value="WVZ81109.1"/>
    <property type="molecule type" value="Genomic_DNA"/>
</dbReference>
<feature type="domain" description="Reverse transcriptase/retrotransposon-derived protein RNase H-like" evidence="2">
    <location>
        <begin position="258"/>
        <end position="308"/>
    </location>
</feature>
<sequence>MERQDFICPEIAKLLRASFIWEVQHPDWLVNPVVVPKAGGKLRMCIDYIDLNKACPKDPYPLPRIDQIVDSTAGCEMLSFLDAYSGFHQIRMAREDEEKTSFTTPCGIYCYVNMPYGLKNALPTFVHATHIALKEHLGKAVEVYVDDIVIKSRWSETFLRDLDDIFKSLRRCSMMLNPEKCVSGVAAGKLLGFLVSYQGIEANPQTIQAIERMRPPTRIKEVQKLTGSMAALSRFISRLGERALPFFKLLRKNNAFEWTDEAQETFEALKKYLSTPPLLVAPREGEPLLLHIAATNSVVSMVLVAKREEPT</sequence>
<dbReference type="Proteomes" id="UP001341281">
    <property type="component" value="Chromosome 06"/>
</dbReference>
<dbReference type="PANTHER" id="PTHR24559:SF431">
    <property type="entry name" value="RNA-DIRECTED DNA POLYMERASE HOMOLOG"/>
    <property type="match status" value="1"/>
</dbReference>
<evidence type="ECO:0000259" key="1">
    <source>
        <dbReference type="Pfam" id="PF00078"/>
    </source>
</evidence>
<feature type="domain" description="Reverse transcriptase" evidence="1">
    <location>
        <begin position="35"/>
        <end position="193"/>
    </location>
</feature>
<name>A0AAQ3TXE8_PASNO</name>
<gene>
    <name evidence="3" type="ORF">U9M48_028525</name>
</gene>
<dbReference type="PANTHER" id="PTHR24559">
    <property type="entry name" value="TRANSPOSON TY3-I GAG-POL POLYPROTEIN"/>
    <property type="match status" value="1"/>
</dbReference>
<dbReference type="Gene3D" id="3.30.70.270">
    <property type="match status" value="2"/>
</dbReference>
<organism evidence="3 4">
    <name type="scientific">Paspalum notatum var. saurae</name>
    <dbReference type="NCBI Taxonomy" id="547442"/>
    <lineage>
        <taxon>Eukaryota</taxon>
        <taxon>Viridiplantae</taxon>
        <taxon>Streptophyta</taxon>
        <taxon>Embryophyta</taxon>
        <taxon>Tracheophyta</taxon>
        <taxon>Spermatophyta</taxon>
        <taxon>Magnoliopsida</taxon>
        <taxon>Liliopsida</taxon>
        <taxon>Poales</taxon>
        <taxon>Poaceae</taxon>
        <taxon>PACMAD clade</taxon>
        <taxon>Panicoideae</taxon>
        <taxon>Andropogonodae</taxon>
        <taxon>Paspaleae</taxon>
        <taxon>Paspalinae</taxon>
        <taxon>Paspalum</taxon>
    </lineage>
</organism>
<evidence type="ECO:0008006" key="5">
    <source>
        <dbReference type="Google" id="ProtNLM"/>
    </source>
</evidence>
<evidence type="ECO:0000313" key="3">
    <source>
        <dbReference type="EMBL" id="WVZ81109.1"/>
    </source>
</evidence>
<dbReference type="CDD" id="cd01647">
    <property type="entry name" value="RT_LTR"/>
    <property type="match status" value="1"/>
</dbReference>
<accession>A0AAQ3TXE8</accession>